<evidence type="ECO:0000313" key="2">
    <source>
        <dbReference type="Proteomes" id="UP000297385"/>
    </source>
</evidence>
<name>A0A4Y8MWW7_9BURK</name>
<sequence>MSKTEHQPNSGTGLNSYSMPIYGAPLSYARAFAKLFEDAAEMPAQSPVVTTAVDPERFKASAVGGQSRLHIATVQGDNCYLLALSLQLGHSQFVWLADPVDPEFWSVIDEAKKAGRLGFAFLSPAEPWFQACGVPQSRSTFEQYRNQIGRGSDAFVRSALSMMKSGNAVHAVISVLPDVEIAYRRTCLLLTGGVTSAIASIPGAIVDRTAPLTV</sequence>
<dbReference type="RefSeq" id="WP_134465156.1">
    <property type="nucleotide sequence ID" value="NZ_JBHMFL010000064.1"/>
</dbReference>
<dbReference type="EMBL" id="SNVI01000002">
    <property type="protein sequence ID" value="TFE41875.1"/>
    <property type="molecule type" value="Genomic_DNA"/>
</dbReference>
<reference evidence="1 2" key="1">
    <citation type="submission" date="2019-03" db="EMBL/GenBank/DDBJ databases">
        <title>Complete Genome Sequence of Paraburkholderia dipogonis ICMP 19430T, a Nitrogen-fixing Symbiont of the South African Invasive Legume Dipogon lignosus in New Zealand.</title>
        <authorList>
            <person name="De Meyer S.E."/>
        </authorList>
    </citation>
    <scope>NUCLEOTIDE SEQUENCE [LARGE SCALE GENOMIC DNA]</scope>
    <source>
        <strain evidence="1 2">ICMP 19430</strain>
    </source>
</reference>
<dbReference type="Proteomes" id="UP000297385">
    <property type="component" value="Unassembled WGS sequence"/>
</dbReference>
<gene>
    <name evidence="1" type="ORF">E2553_35125</name>
</gene>
<organism evidence="1 2">
    <name type="scientific">Paraburkholderia dipogonis</name>
    <dbReference type="NCBI Taxonomy" id="1211383"/>
    <lineage>
        <taxon>Bacteria</taxon>
        <taxon>Pseudomonadati</taxon>
        <taxon>Pseudomonadota</taxon>
        <taxon>Betaproteobacteria</taxon>
        <taxon>Burkholderiales</taxon>
        <taxon>Burkholderiaceae</taxon>
        <taxon>Paraburkholderia</taxon>
    </lineage>
</organism>
<dbReference type="GeneID" id="97308537"/>
<comment type="caution">
    <text evidence="1">The sequence shown here is derived from an EMBL/GenBank/DDBJ whole genome shotgun (WGS) entry which is preliminary data.</text>
</comment>
<accession>A0A4Y8MWW7</accession>
<evidence type="ECO:0000313" key="1">
    <source>
        <dbReference type="EMBL" id="TFE41875.1"/>
    </source>
</evidence>
<dbReference type="AlphaFoldDB" id="A0A4Y8MWW7"/>
<proteinExistence type="predicted"/>
<protein>
    <submittedName>
        <fullName evidence="1">Uncharacterized protein</fullName>
    </submittedName>
</protein>